<feature type="transmembrane region" description="Helical" evidence="11">
    <location>
        <begin position="6"/>
        <end position="22"/>
    </location>
</feature>
<dbReference type="InterPro" id="IPR008915">
    <property type="entry name" value="Peptidase_M50"/>
</dbReference>
<dbReference type="KEGG" id="mcad:Pan265_08280"/>
<evidence type="ECO:0000256" key="7">
    <source>
        <dbReference type="ARBA" id="ARBA00022833"/>
    </source>
</evidence>
<gene>
    <name evidence="13" type="primary">rseP</name>
    <name evidence="13" type="ORF">Pan265_08280</name>
</gene>
<dbReference type="GO" id="GO:0004222">
    <property type="term" value="F:metalloendopeptidase activity"/>
    <property type="evidence" value="ECO:0007669"/>
    <property type="project" value="InterPro"/>
</dbReference>
<keyword evidence="10 11" id="KW-0472">Membrane</keyword>
<dbReference type="PANTHER" id="PTHR42837">
    <property type="entry name" value="REGULATOR OF SIGMA-E PROTEASE RSEP"/>
    <property type="match status" value="1"/>
</dbReference>
<name>A0A518BVL7_9BACT</name>
<keyword evidence="14" id="KW-1185">Reference proteome</keyword>
<evidence type="ECO:0000256" key="8">
    <source>
        <dbReference type="ARBA" id="ARBA00022989"/>
    </source>
</evidence>
<dbReference type="OrthoDB" id="9782003at2"/>
<dbReference type="Proteomes" id="UP000320386">
    <property type="component" value="Chromosome"/>
</dbReference>
<feature type="domain" description="PDZ" evidence="12">
    <location>
        <begin position="189"/>
        <end position="255"/>
    </location>
</feature>
<evidence type="ECO:0000256" key="4">
    <source>
        <dbReference type="ARBA" id="ARBA00022670"/>
    </source>
</evidence>
<feature type="transmembrane region" description="Helical" evidence="11">
    <location>
        <begin position="640"/>
        <end position="661"/>
    </location>
</feature>
<keyword evidence="5 11" id="KW-0812">Transmembrane</keyword>
<dbReference type="InterPro" id="IPR041489">
    <property type="entry name" value="PDZ_6"/>
</dbReference>
<evidence type="ECO:0000256" key="9">
    <source>
        <dbReference type="ARBA" id="ARBA00023049"/>
    </source>
</evidence>
<dbReference type="PANTHER" id="PTHR42837:SF2">
    <property type="entry name" value="MEMBRANE METALLOPROTEASE ARASP2, CHLOROPLASTIC-RELATED"/>
    <property type="match status" value="1"/>
</dbReference>
<comment type="similarity">
    <text evidence="3">Belongs to the peptidase M50B family.</text>
</comment>
<dbReference type="Pfam" id="PF17820">
    <property type="entry name" value="PDZ_6"/>
    <property type="match status" value="1"/>
</dbReference>
<dbReference type="EC" id="3.4.24.-" evidence="13"/>
<keyword evidence="8 11" id="KW-1133">Transmembrane helix</keyword>
<dbReference type="SUPFAM" id="SSF50156">
    <property type="entry name" value="PDZ domain-like"/>
    <property type="match status" value="3"/>
</dbReference>
<organism evidence="13 14">
    <name type="scientific">Mucisphaera calidilacus</name>
    <dbReference type="NCBI Taxonomy" id="2527982"/>
    <lineage>
        <taxon>Bacteria</taxon>
        <taxon>Pseudomonadati</taxon>
        <taxon>Planctomycetota</taxon>
        <taxon>Phycisphaerae</taxon>
        <taxon>Phycisphaerales</taxon>
        <taxon>Phycisphaeraceae</taxon>
        <taxon>Mucisphaera</taxon>
    </lineage>
</organism>
<evidence type="ECO:0000256" key="10">
    <source>
        <dbReference type="ARBA" id="ARBA00023136"/>
    </source>
</evidence>
<feature type="transmembrane region" description="Helical" evidence="11">
    <location>
        <begin position="595"/>
        <end position="628"/>
    </location>
</feature>
<proteinExistence type="inferred from homology"/>
<comment type="subcellular location">
    <subcellularLocation>
        <location evidence="2">Membrane</location>
        <topology evidence="2">Multi-pass membrane protein</topology>
    </subcellularLocation>
</comment>
<dbReference type="Pfam" id="PF02163">
    <property type="entry name" value="Peptidase_M50"/>
    <property type="match status" value="2"/>
</dbReference>
<dbReference type="AlphaFoldDB" id="A0A518BVL7"/>
<protein>
    <submittedName>
        <fullName evidence="13">Regulator of sigma-E protease RseP</fullName>
        <ecNumber evidence="13">3.4.24.-</ecNumber>
    </submittedName>
</protein>
<dbReference type="GO" id="GO:0016020">
    <property type="term" value="C:membrane"/>
    <property type="evidence" value="ECO:0007669"/>
    <property type="project" value="UniProtKB-SubCell"/>
</dbReference>
<keyword evidence="4 13" id="KW-0645">Protease</keyword>
<evidence type="ECO:0000256" key="1">
    <source>
        <dbReference type="ARBA" id="ARBA00001947"/>
    </source>
</evidence>
<comment type="cofactor">
    <cofactor evidence="1">
        <name>Zn(2+)</name>
        <dbReference type="ChEBI" id="CHEBI:29105"/>
    </cofactor>
</comment>
<dbReference type="InterPro" id="IPR004387">
    <property type="entry name" value="Pept_M50_Zn"/>
</dbReference>
<dbReference type="RefSeq" id="WP_145445125.1">
    <property type="nucleotide sequence ID" value="NZ_CP036280.1"/>
</dbReference>
<evidence type="ECO:0000313" key="13">
    <source>
        <dbReference type="EMBL" id="QDU70984.1"/>
    </source>
</evidence>
<evidence type="ECO:0000256" key="11">
    <source>
        <dbReference type="SAM" id="Phobius"/>
    </source>
</evidence>
<dbReference type="Gene3D" id="2.30.42.10">
    <property type="match status" value="3"/>
</dbReference>
<keyword evidence="7" id="KW-0862">Zinc</keyword>
<reference evidence="13 14" key="1">
    <citation type="submission" date="2019-02" db="EMBL/GenBank/DDBJ databases">
        <title>Deep-cultivation of Planctomycetes and their phenomic and genomic characterization uncovers novel biology.</title>
        <authorList>
            <person name="Wiegand S."/>
            <person name="Jogler M."/>
            <person name="Boedeker C."/>
            <person name="Pinto D."/>
            <person name="Vollmers J."/>
            <person name="Rivas-Marin E."/>
            <person name="Kohn T."/>
            <person name="Peeters S.H."/>
            <person name="Heuer A."/>
            <person name="Rast P."/>
            <person name="Oberbeckmann S."/>
            <person name="Bunk B."/>
            <person name="Jeske O."/>
            <person name="Meyerdierks A."/>
            <person name="Storesund J.E."/>
            <person name="Kallscheuer N."/>
            <person name="Luecker S."/>
            <person name="Lage O.M."/>
            <person name="Pohl T."/>
            <person name="Merkel B.J."/>
            <person name="Hornburger P."/>
            <person name="Mueller R.-W."/>
            <person name="Bruemmer F."/>
            <person name="Labrenz M."/>
            <person name="Spormann A.M."/>
            <person name="Op den Camp H."/>
            <person name="Overmann J."/>
            <person name="Amann R."/>
            <person name="Jetten M.S.M."/>
            <person name="Mascher T."/>
            <person name="Medema M.H."/>
            <person name="Devos D.P."/>
            <person name="Kaster A.-K."/>
            <person name="Ovreas L."/>
            <person name="Rohde M."/>
            <person name="Galperin M.Y."/>
            <person name="Jogler C."/>
        </authorList>
    </citation>
    <scope>NUCLEOTIDE SEQUENCE [LARGE SCALE GENOMIC DNA]</scope>
    <source>
        <strain evidence="13 14">Pan265</strain>
    </source>
</reference>
<evidence type="ECO:0000313" key="14">
    <source>
        <dbReference type="Proteomes" id="UP000320386"/>
    </source>
</evidence>
<keyword evidence="9" id="KW-0482">Metalloprotease</keyword>
<dbReference type="GO" id="GO:0006508">
    <property type="term" value="P:proteolysis"/>
    <property type="evidence" value="ECO:0007669"/>
    <property type="project" value="UniProtKB-KW"/>
</dbReference>
<dbReference type="PROSITE" id="PS50106">
    <property type="entry name" value="PDZ"/>
    <property type="match status" value="1"/>
</dbReference>
<dbReference type="InterPro" id="IPR036034">
    <property type="entry name" value="PDZ_sf"/>
</dbReference>
<evidence type="ECO:0000256" key="6">
    <source>
        <dbReference type="ARBA" id="ARBA00022801"/>
    </source>
</evidence>
<evidence type="ECO:0000256" key="2">
    <source>
        <dbReference type="ARBA" id="ARBA00004141"/>
    </source>
</evidence>
<dbReference type="CDD" id="cd06163">
    <property type="entry name" value="S2P-M50_PDZ_RseP-like"/>
    <property type="match status" value="1"/>
</dbReference>
<evidence type="ECO:0000259" key="12">
    <source>
        <dbReference type="PROSITE" id="PS50106"/>
    </source>
</evidence>
<feature type="transmembrane region" description="Helical" evidence="11">
    <location>
        <begin position="156"/>
        <end position="179"/>
    </location>
</feature>
<keyword evidence="6 13" id="KW-0378">Hydrolase</keyword>
<dbReference type="InterPro" id="IPR001478">
    <property type="entry name" value="PDZ"/>
</dbReference>
<sequence>MLENSYIAMALFILGFGFLIFIHELGHFLAAKAVGIRCTQFAIGFGQALLCWRKGIGIRFGSTEPEYLKQLIEELDKDREDGPAADPDLYEQRLLEIGDERVDQAHAKLGLGETEYRLNYLPLGGYVKMLGQEDLDPSAQSASPRSFNSKSIPARALVISAGVIMNLITGFVVFVPAFLAGVDFPAAEVGMIAPDSPAEKAQPIDAPEGTPPGLQLGDTIIQIDGEPIRDMVDVGISIALAAADTDREVTVERPGLANPLTYVVTPKPDARREGLLSIGIGPSSTLDVAFVAENSKARNANIRKGMTLSSVNDRAITRFHELRQAVSDANGQPTTLTFTNQASAVALDIQPQPGIWYDDDLADIIGIEPATLVTLVVEDSPAARAGIQPGDVIARLGSSTFPTLSRLQSEVENANAQPMRLAVLRNHQTVDLGNITPVNGRIGVGIEPALAGGPVGERAAGKTSALPVGSSVDWLEWQRQLAGSNEGPITLSYQQNDASSVYIPSLSAEQRAQLRAAGWILPPLGIGFKDLQIALKGDSITEAVELGVMKTGDFMAQTYLTLLRLFQGSVQVANLRGPVGIVDEGQKVASRGWPYLLFFLGLISINLAVLNFLPLPIVDGGLMVFLMIEAIRGKPASVRIQQAATIAGLALLGCLFLYVTFNDLWRIFLT</sequence>
<accession>A0A518BVL7</accession>
<evidence type="ECO:0000256" key="5">
    <source>
        <dbReference type="ARBA" id="ARBA00022692"/>
    </source>
</evidence>
<evidence type="ECO:0000256" key="3">
    <source>
        <dbReference type="ARBA" id="ARBA00007931"/>
    </source>
</evidence>
<dbReference type="SMART" id="SM00228">
    <property type="entry name" value="PDZ"/>
    <property type="match status" value="2"/>
</dbReference>
<dbReference type="EMBL" id="CP036280">
    <property type="protein sequence ID" value="QDU70984.1"/>
    <property type="molecule type" value="Genomic_DNA"/>
</dbReference>